<accession>A0A560W9Z7</accession>
<reference evidence="2 3" key="1">
    <citation type="submission" date="2019-06" db="EMBL/GenBank/DDBJ databases">
        <title>Sequencing the genomes of 1000 actinobacteria strains.</title>
        <authorList>
            <person name="Klenk H.-P."/>
        </authorList>
    </citation>
    <scope>NUCLEOTIDE SEQUENCE [LARGE SCALE GENOMIC DNA]</scope>
    <source>
        <strain evidence="2 3">DSM 18935</strain>
    </source>
</reference>
<comment type="caution">
    <text evidence="2">The sequence shown here is derived from an EMBL/GenBank/DDBJ whole genome shotgun (WGS) entry which is preliminary data.</text>
</comment>
<keyword evidence="3" id="KW-1185">Reference proteome</keyword>
<proteinExistence type="predicted"/>
<dbReference type="EMBL" id="VIUW01000003">
    <property type="protein sequence ID" value="TWD14454.1"/>
    <property type="molecule type" value="Genomic_DNA"/>
</dbReference>
<protein>
    <submittedName>
        <fullName evidence="2">Uncharacterized protein</fullName>
    </submittedName>
</protein>
<evidence type="ECO:0000256" key="1">
    <source>
        <dbReference type="SAM" id="MobiDB-lite"/>
    </source>
</evidence>
<dbReference type="AlphaFoldDB" id="A0A560W9Z7"/>
<dbReference type="Proteomes" id="UP000315628">
    <property type="component" value="Unassembled WGS sequence"/>
</dbReference>
<evidence type="ECO:0000313" key="2">
    <source>
        <dbReference type="EMBL" id="TWD14454.1"/>
    </source>
</evidence>
<name>A0A560W9Z7_9MICO</name>
<feature type="region of interest" description="Disordered" evidence="1">
    <location>
        <begin position="393"/>
        <end position="413"/>
    </location>
</feature>
<dbReference type="OrthoDB" id="4872369at2"/>
<evidence type="ECO:0000313" key="3">
    <source>
        <dbReference type="Proteomes" id="UP000315628"/>
    </source>
</evidence>
<organism evidence="2 3">
    <name type="scientific">Marihabitans asiaticum</name>
    <dbReference type="NCBI Taxonomy" id="415218"/>
    <lineage>
        <taxon>Bacteria</taxon>
        <taxon>Bacillati</taxon>
        <taxon>Actinomycetota</taxon>
        <taxon>Actinomycetes</taxon>
        <taxon>Micrococcales</taxon>
        <taxon>Intrasporangiaceae</taxon>
        <taxon>Marihabitans</taxon>
    </lineage>
</organism>
<sequence length="413" mass="43406">MSAYGDVRAMDPDRVHLADAAFIRVRARQLDELADLIDTVGGLLRQVSTIGVWQSGSGDAFAAHVDDVPVTLRRITAQLRAAAEVLAAYAPRLTDRQDVLAEVARQHAAVGAAAEECDRRLATMASDHPAEPIERGRHGDLMNRLIDLEQRYLTSCGEAVAAEGAVAAELVDIGDQLTDPRGYDLFEGMRDLGRSSVVDNPVSWVVKPLALARVIDPLGQAGLKVFYGQGSWREIGKSSVTVGLDSAVKGSGWAVRRMSGIAHAATGAKGAKRAGVETGAWKAAERTASTKGAGARRTAAPGPADTRWAQVKARGQAWHGVGVDGARGAARWGTGKAIEAGRSKSGMQLADDVIADWTMVAGSSRVVRVAQGVNTVAKVGKQANGQVKTARTIGDTVGPREEDRASAATRGAR</sequence>
<gene>
    <name evidence="2" type="ORF">FB557_1864</name>
</gene>
<dbReference type="RefSeq" id="WP_144857323.1">
    <property type="nucleotide sequence ID" value="NZ_BAAAYT010000005.1"/>
</dbReference>